<evidence type="ECO:0000256" key="10">
    <source>
        <dbReference type="ARBA" id="ARBA00023049"/>
    </source>
</evidence>
<evidence type="ECO:0000313" key="18">
    <source>
        <dbReference type="EMBL" id="MCF5059243.1"/>
    </source>
</evidence>
<dbReference type="GO" id="GO:0008270">
    <property type="term" value="F:zinc ion binding"/>
    <property type="evidence" value="ECO:0007669"/>
    <property type="project" value="InterPro"/>
</dbReference>
<proteinExistence type="inferred from homology"/>
<dbReference type="GO" id="GO:0004222">
    <property type="term" value="F:metalloendopeptidase activity"/>
    <property type="evidence" value="ECO:0007669"/>
    <property type="project" value="InterPro"/>
</dbReference>
<dbReference type="InterPro" id="IPR011765">
    <property type="entry name" value="Pept_M16_N"/>
</dbReference>
<dbReference type="AlphaFoldDB" id="A0AAW5A6G9"/>
<evidence type="ECO:0000256" key="9">
    <source>
        <dbReference type="ARBA" id="ARBA00022905"/>
    </source>
</evidence>
<name>A0AAW5A6G9_9PSED</name>
<feature type="domain" description="Coenzyme PQQ synthesis protein F C-terminal lobe" evidence="16">
    <location>
        <begin position="456"/>
        <end position="577"/>
    </location>
</feature>
<keyword evidence="10" id="KW-0482">Metalloprotease</keyword>
<comment type="function">
    <text evidence="11">Required for coenzyme pyrroloquinoline quinone (PQQ) biosynthesis. It is thought that this protein is a protease that cleaves peptides bond in a small peptide (gene pqqA), providing the glutamate and tyrosine residues which are necessary for the synthesis of PQQ.</text>
</comment>
<dbReference type="RefSeq" id="WP_092230897.1">
    <property type="nucleotide sequence ID" value="NZ_FNTR01000003.1"/>
</dbReference>
<feature type="domain" description="Coenzyme PQQ synthesis protein F-like C-terminal lobe" evidence="17">
    <location>
        <begin position="647"/>
        <end position="728"/>
    </location>
</feature>
<comment type="caution">
    <text evidence="18">The sequence shown here is derived from an EMBL/GenBank/DDBJ whole genome shotgun (WGS) entry which is preliminary data.</text>
</comment>
<evidence type="ECO:0000259" key="15">
    <source>
        <dbReference type="Pfam" id="PF05193"/>
    </source>
</evidence>
<dbReference type="Gene3D" id="3.30.830.10">
    <property type="entry name" value="Metalloenzyme, LuxS/M16 peptidase-like"/>
    <property type="match status" value="3"/>
</dbReference>
<keyword evidence="6" id="KW-0479">Metal-binding</keyword>
<dbReference type="InterPro" id="IPR054734">
    <property type="entry name" value="PqqF-like_C_4"/>
</dbReference>
<evidence type="ECO:0000256" key="12">
    <source>
        <dbReference type="ARBA" id="ARBA00030977"/>
    </source>
</evidence>
<dbReference type="NCBIfam" id="TIGR02110">
    <property type="entry name" value="PQQ_syn_pqqF"/>
    <property type="match status" value="1"/>
</dbReference>
<evidence type="ECO:0000259" key="17">
    <source>
        <dbReference type="Pfam" id="PF22456"/>
    </source>
</evidence>
<dbReference type="Proteomes" id="UP000814172">
    <property type="component" value="Unassembled WGS sequence"/>
</dbReference>
<evidence type="ECO:0000256" key="8">
    <source>
        <dbReference type="ARBA" id="ARBA00022833"/>
    </source>
</evidence>
<keyword evidence="8" id="KW-0862">Zinc</keyword>
<comment type="pathway">
    <text evidence="2">Cofactor biosynthesis; pyrroloquinoline quinone biosynthesis.</text>
</comment>
<dbReference type="GO" id="GO:0006508">
    <property type="term" value="P:proteolysis"/>
    <property type="evidence" value="ECO:0007669"/>
    <property type="project" value="UniProtKB-KW"/>
</dbReference>
<dbReference type="SUPFAM" id="SSF63411">
    <property type="entry name" value="LuxS/MPP-like metallohydrolase"/>
    <property type="match status" value="3"/>
</dbReference>
<dbReference type="PANTHER" id="PTHR43690">
    <property type="entry name" value="NARDILYSIN"/>
    <property type="match status" value="1"/>
</dbReference>
<evidence type="ECO:0000313" key="19">
    <source>
        <dbReference type="Proteomes" id="UP000814172"/>
    </source>
</evidence>
<dbReference type="GeneID" id="55537608"/>
<feature type="domain" description="Peptidase M16 N-terminal" evidence="14">
    <location>
        <begin position="19"/>
        <end position="142"/>
    </location>
</feature>
<dbReference type="Pfam" id="PF22455">
    <property type="entry name" value="PqqF_C_3"/>
    <property type="match status" value="1"/>
</dbReference>
<reference evidence="18 19" key="1">
    <citation type="submission" date="2019-11" db="EMBL/GenBank/DDBJ databases">
        <title>Epiphytic Pseudomonas syringae from cherry orchards.</title>
        <authorList>
            <person name="Hulin M.T."/>
        </authorList>
    </citation>
    <scope>NUCLEOTIDE SEQUENCE [LARGE SCALE GENOMIC DNA]</scope>
    <source>
        <strain evidence="18 19">PA-6-9F</strain>
    </source>
</reference>
<gene>
    <name evidence="18" type="primary">pqqF</name>
    <name evidence="18" type="ORF">GIW75_20050</name>
</gene>
<dbReference type="InterPro" id="IPR011844">
    <property type="entry name" value="PQQ_synth_PqqF"/>
</dbReference>
<dbReference type="InterPro" id="IPR011249">
    <property type="entry name" value="Metalloenz_LuxS/M16"/>
</dbReference>
<protein>
    <recommendedName>
        <fullName evidence="4">Coenzyme PQQ synthesis protein F</fullName>
    </recommendedName>
    <alternativeName>
        <fullName evidence="12">Pyrroloquinoline quinone biosynthesis protein F</fullName>
    </alternativeName>
</protein>
<dbReference type="Pfam" id="PF22456">
    <property type="entry name" value="PqqF-like_C_4"/>
    <property type="match status" value="1"/>
</dbReference>
<evidence type="ECO:0000256" key="13">
    <source>
        <dbReference type="RuleBase" id="RU004447"/>
    </source>
</evidence>
<evidence type="ECO:0000256" key="4">
    <source>
        <dbReference type="ARBA" id="ARBA00015088"/>
    </source>
</evidence>
<evidence type="ECO:0000256" key="5">
    <source>
        <dbReference type="ARBA" id="ARBA00022670"/>
    </source>
</evidence>
<dbReference type="InterPro" id="IPR001431">
    <property type="entry name" value="Pept_M16_Zn_BS"/>
</dbReference>
<dbReference type="Pfam" id="PF00675">
    <property type="entry name" value="Peptidase_M16"/>
    <property type="match status" value="1"/>
</dbReference>
<dbReference type="InterPro" id="IPR050626">
    <property type="entry name" value="Peptidase_M16"/>
</dbReference>
<comment type="similarity">
    <text evidence="3 13">Belongs to the peptidase M16 family.</text>
</comment>
<evidence type="ECO:0000256" key="7">
    <source>
        <dbReference type="ARBA" id="ARBA00022801"/>
    </source>
</evidence>
<dbReference type="Pfam" id="PF05193">
    <property type="entry name" value="Peptidase_M16_C"/>
    <property type="match status" value="1"/>
</dbReference>
<dbReference type="PANTHER" id="PTHR43690:SF18">
    <property type="entry name" value="INSULIN-DEGRADING ENZYME-RELATED"/>
    <property type="match status" value="1"/>
</dbReference>
<keyword evidence="5" id="KW-0645">Protease</keyword>
<accession>A0AAW5A6G9</accession>
<evidence type="ECO:0000256" key="1">
    <source>
        <dbReference type="ARBA" id="ARBA00001947"/>
    </source>
</evidence>
<dbReference type="GO" id="GO:0018189">
    <property type="term" value="P:pyrroloquinoline quinone biosynthetic process"/>
    <property type="evidence" value="ECO:0007669"/>
    <property type="project" value="UniProtKB-KW"/>
</dbReference>
<dbReference type="PROSITE" id="PS00143">
    <property type="entry name" value="INSULINASE"/>
    <property type="match status" value="1"/>
</dbReference>
<keyword evidence="7 18" id="KW-0378">Hydrolase</keyword>
<dbReference type="InterPro" id="IPR054733">
    <property type="entry name" value="PqqF_C_3"/>
</dbReference>
<feature type="domain" description="Peptidase M16 C-terminal" evidence="15">
    <location>
        <begin position="182"/>
        <end position="329"/>
    </location>
</feature>
<comment type="cofactor">
    <cofactor evidence="1">
        <name>Zn(2+)</name>
        <dbReference type="ChEBI" id="CHEBI:29105"/>
    </cofactor>
</comment>
<keyword evidence="9" id="KW-0884">PQQ biosynthesis</keyword>
<dbReference type="GO" id="GO:0005737">
    <property type="term" value="C:cytoplasm"/>
    <property type="evidence" value="ECO:0007669"/>
    <property type="project" value="UniProtKB-ARBA"/>
</dbReference>
<evidence type="ECO:0000256" key="2">
    <source>
        <dbReference type="ARBA" id="ARBA00004886"/>
    </source>
</evidence>
<evidence type="ECO:0000259" key="16">
    <source>
        <dbReference type="Pfam" id="PF22455"/>
    </source>
</evidence>
<evidence type="ECO:0000256" key="11">
    <source>
        <dbReference type="ARBA" id="ARBA00024932"/>
    </source>
</evidence>
<evidence type="ECO:0000256" key="6">
    <source>
        <dbReference type="ARBA" id="ARBA00022723"/>
    </source>
</evidence>
<evidence type="ECO:0000259" key="14">
    <source>
        <dbReference type="Pfam" id="PF00675"/>
    </source>
</evidence>
<dbReference type="InterPro" id="IPR007863">
    <property type="entry name" value="Peptidase_M16_C"/>
</dbReference>
<sequence length="798" mass="87310">MPVPAHPHHLQLTLANGLRVSLRHAPRLKRCAAVLRVAAGSHDVPLAWPGLAHFLEHLLFLGTEAFPAPDGLMAYVQRHGGQVNASTRERTTDFFFEVPATVFDGALQRLADMLAHPRLAMDDQLREREVLQAEFIAWSQDAEAQHQVAILEGLAAGHPLRGFHAGNRESLPVPQEDFQQGLLGFYQDFYQAGQLTLSLAGPQSLEELQALAERFGECLRPGPLRPQQPPPALMDGDKYRYQYLDNQHLHHLIACNAPREALDFLCTWLNATAPGGLLAELKTRGWASALHARVLYSFAGQALLDIEFTLGPQGSQQSLAIEALLNDWLSFFAHSDWTALREEYALLISRQQQINGALALARHHSENREAPLSEQHCQALKTLLNLLQSAPAQQAWQLPPGNPFLRPQTQEPRPGLIRGQTSAHRGLRTFAQDRSRGRRELPGLSFSQALPADYDEGALYLCWQLDSAAHGIGNSLQTLQTNARQAGVEMSCEAVGNCWLLKMSGLHDPMPAIVEQLARELTQADANLEQDAPASPTPQMAIRELLKALPACAADIASTGHLHPLPNGWTTATWQGLGMGLPAACETAIKHAAARLPGQCAEIARIAHPINGLYRWHQLDTASTEAALLLLCPAPSQSLADEADWRLLAHLAQTPFYQRLRGELQVGYAVFSGIRQFNGQTGLLFGVQSPDVALADLLDHIQAFIKQLPALINGSDELGNAALARQFSPQALPTSQAAELLWQARLAGHGANYLEQLRELIQTRTRQHLVEAAAQLSQAAGGWRCLANGAAAGDHWQI</sequence>
<organism evidence="18 19">
    <name type="scientific">Pseudomonas proteolytica</name>
    <dbReference type="NCBI Taxonomy" id="219574"/>
    <lineage>
        <taxon>Bacteria</taxon>
        <taxon>Pseudomonadati</taxon>
        <taxon>Pseudomonadota</taxon>
        <taxon>Gammaproteobacteria</taxon>
        <taxon>Pseudomonadales</taxon>
        <taxon>Pseudomonadaceae</taxon>
        <taxon>Pseudomonas</taxon>
    </lineage>
</organism>
<dbReference type="EMBL" id="WKEW01000079">
    <property type="protein sequence ID" value="MCF5059243.1"/>
    <property type="molecule type" value="Genomic_DNA"/>
</dbReference>
<evidence type="ECO:0000256" key="3">
    <source>
        <dbReference type="ARBA" id="ARBA00007261"/>
    </source>
</evidence>
<keyword evidence="19" id="KW-1185">Reference proteome</keyword>